<feature type="chain" id="PRO_5047263757" evidence="1">
    <location>
        <begin position="25"/>
        <end position="239"/>
    </location>
</feature>
<sequence>MKKLSQAIALAGVMTAVAVPAVQAEVEVSASAAVANMYLWRGQDLGQGVPAVSGDLKVSAGGAYGGVWTSSGDTTAGQEYDLFVGYGGESGDFSYDVSAWTYVYSGDDEENGRGNTFGLTDLIVSAGYGPVSASYYYVLAGDEDYSYVTLTGEYDKFSATLGMASGIENIGETTKTVYDDSDYTHLDVSYAYNDNISFTLSKVIAQSLKAEDAATSEEDESYVDEDLKVVVSYSLPIEL</sequence>
<dbReference type="Pfam" id="PF09694">
    <property type="entry name" value="Gcw_chp"/>
    <property type="match status" value="1"/>
</dbReference>
<comment type="caution">
    <text evidence="2">The sequence shown here is derived from an EMBL/GenBank/DDBJ whole genome shotgun (WGS) entry which is preliminary data.</text>
</comment>
<accession>A0ABV7VXT8</accession>
<dbReference type="NCBIfam" id="TIGR02001">
    <property type="entry name" value="gcw_chp"/>
    <property type="match status" value="1"/>
</dbReference>
<dbReference type="EMBL" id="JBHRYB010000025">
    <property type="protein sequence ID" value="MFC3681833.1"/>
    <property type="molecule type" value="Genomic_DNA"/>
</dbReference>
<evidence type="ECO:0000313" key="2">
    <source>
        <dbReference type="EMBL" id="MFC3681833.1"/>
    </source>
</evidence>
<keyword evidence="3" id="KW-1185">Reference proteome</keyword>
<name>A0ABV7VXT8_9GAMM</name>
<dbReference type="InterPro" id="IPR010239">
    <property type="entry name" value="CHP02001"/>
</dbReference>
<keyword evidence="1" id="KW-0732">Signal</keyword>
<organism evidence="2 3">
    <name type="scientific">Bacterioplanoides pacificum</name>
    <dbReference type="NCBI Taxonomy" id="1171596"/>
    <lineage>
        <taxon>Bacteria</taxon>
        <taxon>Pseudomonadati</taxon>
        <taxon>Pseudomonadota</taxon>
        <taxon>Gammaproteobacteria</taxon>
        <taxon>Oceanospirillales</taxon>
        <taxon>Oceanospirillaceae</taxon>
        <taxon>Bacterioplanoides</taxon>
    </lineage>
</organism>
<reference evidence="3" key="1">
    <citation type="journal article" date="2019" name="Int. J. Syst. Evol. Microbiol.">
        <title>The Global Catalogue of Microorganisms (GCM) 10K type strain sequencing project: providing services to taxonomists for standard genome sequencing and annotation.</title>
        <authorList>
            <consortium name="The Broad Institute Genomics Platform"/>
            <consortium name="The Broad Institute Genome Sequencing Center for Infectious Disease"/>
            <person name="Wu L."/>
            <person name="Ma J."/>
        </authorList>
    </citation>
    <scope>NUCLEOTIDE SEQUENCE [LARGE SCALE GENOMIC DNA]</scope>
    <source>
        <strain evidence="3">KCTC 42424</strain>
    </source>
</reference>
<dbReference type="Proteomes" id="UP001595722">
    <property type="component" value="Unassembled WGS sequence"/>
</dbReference>
<evidence type="ECO:0000313" key="3">
    <source>
        <dbReference type="Proteomes" id="UP001595722"/>
    </source>
</evidence>
<feature type="signal peptide" evidence="1">
    <location>
        <begin position="1"/>
        <end position="24"/>
    </location>
</feature>
<proteinExistence type="predicted"/>
<protein>
    <submittedName>
        <fullName evidence="2">TorF family putative porin</fullName>
    </submittedName>
</protein>
<evidence type="ECO:0000256" key="1">
    <source>
        <dbReference type="SAM" id="SignalP"/>
    </source>
</evidence>
<dbReference type="RefSeq" id="WP_376868465.1">
    <property type="nucleotide sequence ID" value="NZ_JBHRYB010000025.1"/>
</dbReference>
<gene>
    <name evidence="2" type="ORF">ACFOMG_17155</name>
</gene>